<dbReference type="GeneID" id="6080371"/>
<gene>
    <name evidence="2" type="ORF">LACBIDRAFT_304333</name>
</gene>
<protein>
    <submittedName>
        <fullName evidence="2">Predicted protein</fullName>
    </submittedName>
</protein>
<organism evidence="3">
    <name type="scientific">Laccaria bicolor (strain S238N-H82 / ATCC MYA-4686)</name>
    <name type="common">Bicoloured deceiver</name>
    <name type="synonym">Laccaria laccata var. bicolor</name>
    <dbReference type="NCBI Taxonomy" id="486041"/>
    <lineage>
        <taxon>Eukaryota</taxon>
        <taxon>Fungi</taxon>
        <taxon>Dikarya</taxon>
        <taxon>Basidiomycota</taxon>
        <taxon>Agaricomycotina</taxon>
        <taxon>Agaricomycetes</taxon>
        <taxon>Agaricomycetidae</taxon>
        <taxon>Agaricales</taxon>
        <taxon>Agaricineae</taxon>
        <taxon>Hydnangiaceae</taxon>
        <taxon>Laccaria</taxon>
    </lineage>
</organism>
<dbReference type="InParanoid" id="B0DLE8"/>
<proteinExistence type="predicted"/>
<accession>B0DLE8</accession>
<evidence type="ECO:0000256" key="1">
    <source>
        <dbReference type="SAM" id="MobiDB-lite"/>
    </source>
</evidence>
<feature type="compositionally biased region" description="Basic and acidic residues" evidence="1">
    <location>
        <begin position="1"/>
        <end position="15"/>
    </location>
</feature>
<dbReference type="EMBL" id="DS547117">
    <property type="protein sequence ID" value="EDR04554.1"/>
    <property type="molecule type" value="Genomic_DNA"/>
</dbReference>
<name>B0DLE8_LACBS</name>
<dbReference type="AlphaFoldDB" id="B0DLE8"/>
<sequence length="154" mass="16961">MGSEGEEGKDSEEASKVSSQPPLSLVRQGIRGFSSSSPQYHCPPLHPSLLRQKAASTHAHSFKRVGPPTRPATRAFNPACSAFSLFKTRMYSTALPRTFTCNRRADTAMRKPCMRAFRFLRYCHSMAVWLVLGLEPAVVGCAAMEVVVLDDSIE</sequence>
<evidence type="ECO:0000313" key="2">
    <source>
        <dbReference type="EMBL" id="EDR04554.1"/>
    </source>
</evidence>
<keyword evidence="3" id="KW-1185">Reference proteome</keyword>
<evidence type="ECO:0000313" key="3">
    <source>
        <dbReference type="Proteomes" id="UP000001194"/>
    </source>
</evidence>
<reference evidence="2 3" key="1">
    <citation type="journal article" date="2008" name="Nature">
        <title>The genome of Laccaria bicolor provides insights into mycorrhizal symbiosis.</title>
        <authorList>
            <person name="Martin F."/>
            <person name="Aerts A."/>
            <person name="Ahren D."/>
            <person name="Brun A."/>
            <person name="Danchin E.G.J."/>
            <person name="Duchaussoy F."/>
            <person name="Gibon J."/>
            <person name="Kohler A."/>
            <person name="Lindquist E."/>
            <person name="Pereda V."/>
            <person name="Salamov A."/>
            <person name="Shapiro H.J."/>
            <person name="Wuyts J."/>
            <person name="Blaudez D."/>
            <person name="Buee M."/>
            <person name="Brokstein P."/>
            <person name="Canbaeck B."/>
            <person name="Cohen D."/>
            <person name="Courty P.E."/>
            <person name="Coutinho P.M."/>
            <person name="Delaruelle C."/>
            <person name="Detter J.C."/>
            <person name="Deveau A."/>
            <person name="DiFazio S."/>
            <person name="Duplessis S."/>
            <person name="Fraissinet-Tachet L."/>
            <person name="Lucic E."/>
            <person name="Frey-Klett P."/>
            <person name="Fourrey C."/>
            <person name="Feussner I."/>
            <person name="Gay G."/>
            <person name="Grimwood J."/>
            <person name="Hoegger P.J."/>
            <person name="Jain P."/>
            <person name="Kilaru S."/>
            <person name="Labbe J."/>
            <person name="Lin Y.C."/>
            <person name="Legue V."/>
            <person name="Le Tacon F."/>
            <person name="Marmeisse R."/>
            <person name="Melayah D."/>
            <person name="Montanini B."/>
            <person name="Muratet M."/>
            <person name="Nehls U."/>
            <person name="Niculita-Hirzel H."/>
            <person name="Oudot-Le Secq M.P."/>
            <person name="Peter M."/>
            <person name="Quesneville H."/>
            <person name="Rajashekar B."/>
            <person name="Reich M."/>
            <person name="Rouhier N."/>
            <person name="Schmutz J."/>
            <person name="Yin T."/>
            <person name="Chalot M."/>
            <person name="Henrissat B."/>
            <person name="Kuees U."/>
            <person name="Lucas S."/>
            <person name="Van de Peer Y."/>
            <person name="Podila G.K."/>
            <person name="Polle A."/>
            <person name="Pukkila P.J."/>
            <person name="Richardson P.M."/>
            <person name="Rouze P."/>
            <person name="Sanders I.R."/>
            <person name="Stajich J.E."/>
            <person name="Tunlid A."/>
            <person name="Tuskan G."/>
            <person name="Grigoriev I.V."/>
        </authorList>
    </citation>
    <scope>NUCLEOTIDE SEQUENCE [LARGE SCALE GENOMIC DNA]</scope>
    <source>
        <strain evidence="3">S238N-H82 / ATCC MYA-4686</strain>
    </source>
</reference>
<feature type="region of interest" description="Disordered" evidence="1">
    <location>
        <begin position="1"/>
        <end position="23"/>
    </location>
</feature>
<dbReference type="RefSeq" id="XP_001884726.1">
    <property type="nucleotide sequence ID" value="XM_001884691.1"/>
</dbReference>
<dbReference type="Proteomes" id="UP000001194">
    <property type="component" value="Unassembled WGS sequence"/>
</dbReference>
<dbReference type="KEGG" id="lbc:LACBIDRAFT_304333"/>
<dbReference type="HOGENOM" id="CLU_1704524_0_0_1"/>